<dbReference type="InterPro" id="IPR036111">
    <property type="entry name" value="Mal/L-sulfo/L-lacto_DH-like_sf"/>
</dbReference>
<dbReference type="PANTHER" id="PTHR11091:SF0">
    <property type="entry name" value="MALATE DEHYDROGENASE"/>
    <property type="match status" value="1"/>
</dbReference>
<comment type="caution">
    <text evidence="3">The sequence shown here is derived from an EMBL/GenBank/DDBJ whole genome shotgun (WGS) entry which is preliminary data.</text>
</comment>
<organism evidence="3 4">
    <name type="scientific">Feifania hominis</name>
    <dbReference type="NCBI Taxonomy" id="2763660"/>
    <lineage>
        <taxon>Bacteria</taxon>
        <taxon>Bacillati</taxon>
        <taxon>Bacillota</taxon>
        <taxon>Clostridia</taxon>
        <taxon>Eubacteriales</taxon>
        <taxon>Feifaniaceae</taxon>
        <taxon>Feifania</taxon>
    </lineage>
</organism>
<dbReference type="EMBL" id="JACRSP010000002">
    <property type="protein sequence ID" value="MBC8535812.1"/>
    <property type="molecule type" value="Genomic_DNA"/>
</dbReference>
<dbReference type="AlphaFoldDB" id="A0A926DDF9"/>
<name>A0A926DDF9_9FIRM</name>
<evidence type="ECO:0000313" key="4">
    <source>
        <dbReference type="Proteomes" id="UP000620366"/>
    </source>
</evidence>
<dbReference type="InterPro" id="IPR003767">
    <property type="entry name" value="Malate/L-lactate_DH-like"/>
</dbReference>
<protein>
    <submittedName>
        <fullName evidence="3">Ldh family oxidoreductase</fullName>
    </submittedName>
</protein>
<keyword evidence="2" id="KW-0560">Oxidoreductase</keyword>
<evidence type="ECO:0000313" key="3">
    <source>
        <dbReference type="EMBL" id="MBC8535812.1"/>
    </source>
</evidence>
<dbReference type="InterPro" id="IPR043143">
    <property type="entry name" value="Mal/L-sulf/L-lact_DH-like_NADP"/>
</dbReference>
<dbReference type="Gene3D" id="3.30.1370.60">
    <property type="entry name" value="Hypothetical oxidoreductase yiak, domain 2"/>
    <property type="match status" value="1"/>
</dbReference>
<accession>A0A926DDF9</accession>
<comment type="similarity">
    <text evidence="1">Belongs to the LDH2/MDH2 oxidoreductase family.</text>
</comment>
<sequence>MENRYPHESVTQFVEEVFCRLGARRQDAGRAAEVIVTADLFDIFTHGVERVPDYYEAVRHGRIHPAAQPEILRETPVSALVDGHEGIGHALAVWCMELAIRKAKESGVGIVSLRNSNHYGFAGYYPLMAIREHLIGFSVTNTEGIMVGTNSRQALLGTNPIAFGMYAEPYVFLLDMATTVIPAGKVSLYSRDGRDLERGWAVGADGRVCTDAPTVRACINSKKTGGILPLGGEGETFGGHKGYGLGLMVEILSGILAGGDTSNLIRRLDPWVDRNSEFFVAMDYGMFGEPAQMEAHLSDYLHTLRTAERADPAVPIYTHGEKEQRAAEYNRAHGVLIHEKTAQKLLHVAQELGIDFDACRKKIQP</sequence>
<keyword evidence="4" id="KW-1185">Reference proteome</keyword>
<dbReference type="InterPro" id="IPR043144">
    <property type="entry name" value="Mal/L-sulf/L-lact_DH-like_ah"/>
</dbReference>
<gene>
    <name evidence="3" type="ORF">H8695_03790</name>
</gene>
<proteinExistence type="inferred from homology"/>
<dbReference type="SUPFAM" id="SSF89733">
    <property type="entry name" value="L-sulfolactate dehydrogenase-like"/>
    <property type="match status" value="1"/>
</dbReference>
<dbReference type="Pfam" id="PF02615">
    <property type="entry name" value="Ldh_2"/>
    <property type="match status" value="1"/>
</dbReference>
<evidence type="ECO:0000256" key="2">
    <source>
        <dbReference type="ARBA" id="ARBA00023002"/>
    </source>
</evidence>
<dbReference type="RefSeq" id="WP_249299556.1">
    <property type="nucleotide sequence ID" value="NZ_JACRSP010000002.1"/>
</dbReference>
<dbReference type="GO" id="GO:0016491">
    <property type="term" value="F:oxidoreductase activity"/>
    <property type="evidence" value="ECO:0007669"/>
    <property type="project" value="UniProtKB-KW"/>
</dbReference>
<dbReference type="PANTHER" id="PTHR11091">
    <property type="entry name" value="OXIDOREDUCTASE-RELATED"/>
    <property type="match status" value="1"/>
</dbReference>
<evidence type="ECO:0000256" key="1">
    <source>
        <dbReference type="ARBA" id="ARBA00006056"/>
    </source>
</evidence>
<reference evidence="3" key="1">
    <citation type="submission" date="2020-08" db="EMBL/GenBank/DDBJ databases">
        <title>Genome public.</title>
        <authorList>
            <person name="Liu C."/>
            <person name="Sun Q."/>
        </authorList>
    </citation>
    <scope>NUCLEOTIDE SEQUENCE</scope>
    <source>
        <strain evidence="3">BX7</strain>
    </source>
</reference>
<dbReference type="Gene3D" id="1.10.1530.10">
    <property type="match status" value="1"/>
</dbReference>
<dbReference type="Proteomes" id="UP000620366">
    <property type="component" value="Unassembled WGS sequence"/>
</dbReference>